<feature type="domain" description="ENT" evidence="4">
    <location>
        <begin position="477"/>
        <end position="564"/>
    </location>
</feature>
<dbReference type="Pfam" id="PF00027">
    <property type="entry name" value="cNMP_binding"/>
    <property type="match status" value="1"/>
</dbReference>
<dbReference type="SUPFAM" id="SSF51206">
    <property type="entry name" value="cAMP-binding domain-like"/>
    <property type="match status" value="1"/>
</dbReference>
<feature type="domain" description="Cyclic nucleotide-binding" evidence="3">
    <location>
        <begin position="964"/>
        <end position="1064"/>
    </location>
</feature>
<dbReference type="PROSITE" id="PS50006">
    <property type="entry name" value="FHA_DOMAIN"/>
    <property type="match status" value="1"/>
</dbReference>
<evidence type="ECO:0000256" key="1">
    <source>
        <dbReference type="SAM" id="Phobius"/>
    </source>
</evidence>
<dbReference type="Proteomes" id="UP000031549">
    <property type="component" value="Unassembled WGS sequence"/>
</dbReference>
<feature type="transmembrane region" description="Helical" evidence="1">
    <location>
        <begin position="148"/>
        <end position="166"/>
    </location>
</feature>
<feature type="transmembrane region" description="Helical" evidence="1">
    <location>
        <begin position="79"/>
        <end position="100"/>
    </location>
</feature>
<dbReference type="PROSITE" id="PS51138">
    <property type="entry name" value="ENT"/>
    <property type="match status" value="1"/>
</dbReference>
<dbReference type="InterPro" id="IPR000253">
    <property type="entry name" value="FHA_dom"/>
</dbReference>
<comment type="caution">
    <text evidence="5">The sequence shown here is derived from an EMBL/GenBank/DDBJ whole genome shotgun (WGS) entry which is preliminary data.</text>
</comment>
<evidence type="ECO:0000313" key="6">
    <source>
        <dbReference type="Proteomes" id="UP000031549"/>
    </source>
</evidence>
<keyword evidence="1" id="KW-1133">Transmembrane helix</keyword>
<feature type="transmembrane region" description="Helical" evidence="1">
    <location>
        <begin position="172"/>
        <end position="192"/>
    </location>
</feature>
<dbReference type="SMART" id="SM00240">
    <property type="entry name" value="FHA"/>
    <property type="match status" value="1"/>
</dbReference>
<dbReference type="Pfam" id="PF00498">
    <property type="entry name" value="FHA"/>
    <property type="match status" value="1"/>
</dbReference>
<dbReference type="InterPro" id="IPR005491">
    <property type="entry name" value="ENT_dom"/>
</dbReference>
<evidence type="ECO:0000313" key="5">
    <source>
        <dbReference type="EMBL" id="NEU75626.1"/>
    </source>
</evidence>
<dbReference type="InterPro" id="IPR014710">
    <property type="entry name" value="RmlC-like_jellyroll"/>
</dbReference>
<gene>
    <name evidence="5" type="ORF">PI95_024465</name>
</gene>
<dbReference type="AlphaFoldDB" id="A0A846HE85"/>
<name>A0A846HE85_9CYAN</name>
<keyword evidence="6" id="KW-1185">Reference proteome</keyword>
<accession>A0A846HE85</accession>
<dbReference type="InterPro" id="IPR000595">
    <property type="entry name" value="cNMP-bd_dom"/>
</dbReference>
<dbReference type="RefSeq" id="WP_052324608.1">
    <property type="nucleotide sequence ID" value="NZ_JTCM02000076.1"/>
</dbReference>
<keyword evidence="1" id="KW-0472">Membrane</keyword>
<reference evidence="5 6" key="1">
    <citation type="journal article" date="2015" name="Genome Announc.">
        <title>Draft Genome Sequence of Cyanobacterium Hassallia byssoidea Strain VB512170, Isolated from Monuments in India.</title>
        <authorList>
            <person name="Singh D."/>
            <person name="Chandrababunaidu M.M."/>
            <person name="Panda A."/>
            <person name="Sen D."/>
            <person name="Bhattacharyya S."/>
            <person name="Adhikary S.P."/>
            <person name="Tripathy S."/>
        </authorList>
    </citation>
    <scope>NUCLEOTIDE SEQUENCE [LARGE SCALE GENOMIC DNA]</scope>
    <source>
        <strain evidence="5 6">VB512170</strain>
    </source>
</reference>
<dbReference type="PROSITE" id="PS50042">
    <property type="entry name" value="CNMP_BINDING_3"/>
    <property type="match status" value="1"/>
</dbReference>
<feature type="transmembrane region" description="Helical" evidence="1">
    <location>
        <begin position="12"/>
        <end position="30"/>
    </location>
</feature>
<dbReference type="SMART" id="SM00100">
    <property type="entry name" value="cNMP"/>
    <property type="match status" value="1"/>
</dbReference>
<feature type="transmembrane region" description="Helical" evidence="1">
    <location>
        <begin position="374"/>
        <end position="393"/>
    </location>
</feature>
<dbReference type="SUPFAM" id="SSF49879">
    <property type="entry name" value="SMAD/FHA domain"/>
    <property type="match status" value="1"/>
</dbReference>
<dbReference type="Gene3D" id="2.60.200.20">
    <property type="match status" value="1"/>
</dbReference>
<feature type="transmembrane region" description="Helical" evidence="1">
    <location>
        <begin position="333"/>
        <end position="354"/>
    </location>
</feature>
<feature type="transmembrane region" description="Helical" evidence="1">
    <location>
        <begin position="275"/>
        <end position="294"/>
    </location>
</feature>
<sequence>MISQVEEKKMHLVRWLLAIGWLTLIFSLFYDPISIRFTDPSNIISPFHLHPEKYLDPSSCVKVQGVCLPEQPYGMAGRIFWAMVLPIGITVLLVFGHEFWRRICPLYFFSQIPRALGIQRKRKVVSSTGNVRLEMAGIEKESWLGRNFLYLQLGLFYLGLNIRILFVNGDRTAMAIFLLFTIFSAIAVGFLYKGRSWCQYFCPMAPVQMFYTGPRGLLGTDAHDKPPQSITQSTCRTVDSSGQEKSACVSCQSPCIDIDAERSYWEGITKPDQKILFYSYFGLMFGFYWFYFLYAGNWDYYYSGAWTHEEGQLRTLFNPGFYFFNQAIPIPKLIASPLTLAVFAIASYFITVALEKAYRAYLHSQNKYLNEEQVLHVIFVVCVFVSFNVFFMFGGRPNISLLPGWGILALNGIVVIVSTLWLYRSFNRSRERYSRESLASNLRRQLNKLAVDWSKLLEGRSLQDLIPDEVYVLAKVLPGFKRADRVQVYKGVLREALEEGKVSSAGSLEVLKDMRKELNVTDEEHYAVLAELGIEDYTLLEPQKQRSRETQLRIEGYRRASELLIQQLLESGTPLQEAIERSQKQIRELRQEYAITPDEHEQVFAEMFNQDGPLLQKAEVLLTQLQDLAVHGQMLYNSVPNPHAPVYVLLREAVQEKKKLITTQLFRILELLGDSPEAFNIGRSIGVLAANIIEEILQSNDEQSRWQKRLSPRVISSLRQQDQLTQPVPISTQLGVNNNYSDQQTQSYSFNSAPTRLGGERTQSTEAINDVLLALLQDVDPLVQAACLYALHQSNPSVAFGEARQLLDAKQNKDWLVQETAQIILGQSHQANGSGNVPTLIAQVRASKRTEKRIFQQPTIQVGRGHENDIVIPDNRVSREHAIFYVDEKGVSVKDLGSSNGLRIGKEHIHDQQKQLKSGDFVRFSSGDDLVIHIQWEMRPLQLNTITESVGTLEKLLWLYDSSFFQDIKANALIELARNSEVRIYHPQQEICKEGRPAFELIVLIDGEAKVFPSNTGKGMTISSGQTIGELEVLTHSQYAATVVAGEVRVRTLAIKAKDFEAVLSQDPLLTTNVLKMLSVRYQQSLGQIAAVTQI</sequence>
<feature type="domain" description="FHA" evidence="2">
    <location>
        <begin position="860"/>
        <end position="909"/>
    </location>
</feature>
<keyword evidence="1" id="KW-0812">Transmembrane</keyword>
<feature type="transmembrane region" description="Helical" evidence="1">
    <location>
        <begin position="405"/>
        <end position="423"/>
    </location>
</feature>
<protein>
    <submittedName>
        <fullName evidence="5">FHA domain-containing protein</fullName>
    </submittedName>
</protein>
<dbReference type="CDD" id="cd00060">
    <property type="entry name" value="FHA"/>
    <property type="match status" value="1"/>
</dbReference>
<dbReference type="EMBL" id="JTCM02000076">
    <property type="protein sequence ID" value="NEU75626.1"/>
    <property type="molecule type" value="Genomic_DNA"/>
</dbReference>
<proteinExistence type="predicted"/>
<evidence type="ECO:0000259" key="2">
    <source>
        <dbReference type="PROSITE" id="PS50006"/>
    </source>
</evidence>
<dbReference type="InterPro" id="IPR018490">
    <property type="entry name" value="cNMP-bd_dom_sf"/>
</dbReference>
<dbReference type="InterPro" id="IPR008984">
    <property type="entry name" value="SMAD_FHA_dom_sf"/>
</dbReference>
<organism evidence="5 6">
    <name type="scientific">Hassallia byssoidea VB512170</name>
    <dbReference type="NCBI Taxonomy" id="1304833"/>
    <lineage>
        <taxon>Bacteria</taxon>
        <taxon>Bacillati</taxon>
        <taxon>Cyanobacteriota</taxon>
        <taxon>Cyanophyceae</taxon>
        <taxon>Nostocales</taxon>
        <taxon>Tolypothrichaceae</taxon>
        <taxon>Hassallia</taxon>
    </lineage>
</organism>
<dbReference type="Gene3D" id="2.60.120.10">
    <property type="entry name" value="Jelly Rolls"/>
    <property type="match status" value="1"/>
</dbReference>
<evidence type="ECO:0000259" key="4">
    <source>
        <dbReference type="PROSITE" id="PS51138"/>
    </source>
</evidence>
<evidence type="ECO:0000259" key="3">
    <source>
        <dbReference type="PROSITE" id="PS50042"/>
    </source>
</evidence>
<dbReference type="CDD" id="cd00038">
    <property type="entry name" value="CAP_ED"/>
    <property type="match status" value="1"/>
</dbReference>